<organism evidence="1 2">
    <name type="scientific">Leptospira wolffii</name>
    <dbReference type="NCBI Taxonomy" id="409998"/>
    <lineage>
        <taxon>Bacteria</taxon>
        <taxon>Pseudomonadati</taxon>
        <taxon>Spirochaetota</taxon>
        <taxon>Spirochaetia</taxon>
        <taxon>Leptospirales</taxon>
        <taxon>Leptospiraceae</taxon>
        <taxon>Leptospira</taxon>
    </lineage>
</organism>
<dbReference type="Proteomes" id="UP000231912">
    <property type="component" value="Unassembled WGS sequence"/>
</dbReference>
<evidence type="ECO:0000313" key="1">
    <source>
        <dbReference type="EMBL" id="PJZ67807.1"/>
    </source>
</evidence>
<sequence>MHKATDTYLHKTNRFNEKLPTDLGKKPLCQGISIGSRSLSGKRSRANPIEPSFERRYITKKYKELKNRIRLFEKVL</sequence>
<protein>
    <submittedName>
        <fullName evidence="1">Uncharacterized protein</fullName>
    </submittedName>
</protein>
<proteinExistence type="predicted"/>
<evidence type="ECO:0000313" key="2">
    <source>
        <dbReference type="Proteomes" id="UP000231912"/>
    </source>
</evidence>
<accession>A0A2M9ZHJ6</accession>
<name>A0A2M9ZHJ6_9LEPT</name>
<dbReference type="AlphaFoldDB" id="A0A2M9ZHJ6"/>
<gene>
    <name evidence="1" type="ORF">CH371_07400</name>
</gene>
<dbReference type="EMBL" id="NPDT01000001">
    <property type="protein sequence ID" value="PJZ67807.1"/>
    <property type="molecule type" value="Genomic_DNA"/>
</dbReference>
<reference evidence="1 2" key="1">
    <citation type="submission" date="2017-07" db="EMBL/GenBank/DDBJ databases">
        <title>Leptospira spp. isolated from tropical soils.</title>
        <authorList>
            <person name="Thibeaux R."/>
            <person name="Iraola G."/>
            <person name="Ferres I."/>
            <person name="Bierque E."/>
            <person name="Girault D."/>
            <person name="Soupe-Gilbert M.-E."/>
            <person name="Picardeau M."/>
            <person name="Goarant C."/>
        </authorList>
    </citation>
    <scope>NUCLEOTIDE SEQUENCE [LARGE SCALE GENOMIC DNA]</scope>
    <source>
        <strain evidence="1 2">FH2-C-A2</strain>
    </source>
</reference>
<comment type="caution">
    <text evidence="1">The sequence shown here is derived from an EMBL/GenBank/DDBJ whole genome shotgun (WGS) entry which is preliminary data.</text>
</comment>